<comment type="function">
    <text evidence="7">Catalyzes the formation of 4-diphosphocytidyl-2-C-methyl-D-erythritol from CTP and 2-C-methyl-D-erythritol 4-phosphate (MEP).</text>
</comment>
<dbReference type="RefSeq" id="WP_290195784.1">
    <property type="nucleotide sequence ID" value="NZ_CP047654.1"/>
</dbReference>
<organism evidence="8 9">
    <name type="scientific">Corynebacterium guangdongense</name>
    <dbReference type="NCBI Taxonomy" id="1783348"/>
    <lineage>
        <taxon>Bacteria</taxon>
        <taxon>Bacillati</taxon>
        <taxon>Actinomycetota</taxon>
        <taxon>Actinomycetes</taxon>
        <taxon>Mycobacteriales</taxon>
        <taxon>Corynebacteriaceae</taxon>
        <taxon>Corynebacterium</taxon>
    </lineage>
</organism>
<protein>
    <recommendedName>
        <fullName evidence="7">2-C-methyl-D-erythritol 4-phosphate cytidylyltransferase</fullName>
        <ecNumber evidence="7">2.7.7.60</ecNumber>
    </recommendedName>
    <alternativeName>
        <fullName evidence="7">4-diphosphocytidyl-2C-methyl-D-erythritol synthase</fullName>
    </alternativeName>
    <alternativeName>
        <fullName evidence="7">MEP cytidylyltransferase</fullName>
        <shortName evidence="7">MCT</shortName>
    </alternativeName>
</protein>
<keyword evidence="9" id="KW-1185">Reference proteome</keyword>
<dbReference type="InterPro" id="IPR029044">
    <property type="entry name" value="Nucleotide-diphossugar_trans"/>
</dbReference>
<evidence type="ECO:0000256" key="3">
    <source>
        <dbReference type="ARBA" id="ARBA00009789"/>
    </source>
</evidence>
<evidence type="ECO:0000256" key="1">
    <source>
        <dbReference type="ARBA" id="ARBA00001282"/>
    </source>
</evidence>
<feature type="site" description="Positions MEP for the nucleophilic attack" evidence="7">
    <location>
        <position position="159"/>
    </location>
</feature>
<dbReference type="EMBL" id="JAVDXZ010000001">
    <property type="protein sequence ID" value="MDR7330269.1"/>
    <property type="molecule type" value="Genomic_DNA"/>
</dbReference>
<dbReference type="GO" id="GO:0050518">
    <property type="term" value="F:2-C-methyl-D-erythritol 4-phosphate cytidylyltransferase activity"/>
    <property type="evidence" value="ECO:0007669"/>
    <property type="project" value="UniProtKB-EC"/>
</dbReference>
<dbReference type="SUPFAM" id="SSF53448">
    <property type="entry name" value="Nucleotide-diphospho-sugar transferases"/>
    <property type="match status" value="1"/>
</dbReference>
<evidence type="ECO:0000256" key="2">
    <source>
        <dbReference type="ARBA" id="ARBA00004787"/>
    </source>
</evidence>
<dbReference type="EC" id="2.7.7.60" evidence="7"/>
<dbReference type="PANTHER" id="PTHR32125:SF4">
    <property type="entry name" value="2-C-METHYL-D-ERYTHRITOL 4-PHOSPHATE CYTIDYLYLTRANSFERASE, CHLOROPLASTIC"/>
    <property type="match status" value="1"/>
</dbReference>
<gene>
    <name evidence="7" type="primary">ispD</name>
    <name evidence="8" type="ORF">J2S39_001945</name>
</gene>
<evidence type="ECO:0000256" key="4">
    <source>
        <dbReference type="ARBA" id="ARBA00022679"/>
    </source>
</evidence>
<evidence type="ECO:0000256" key="5">
    <source>
        <dbReference type="ARBA" id="ARBA00022695"/>
    </source>
</evidence>
<proteinExistence type="inferred from homology"/>
<dbReference type="Gene3D" id="3.90.550.10">
    <property type="entry name" value="Spore Coat Polysaccharide Biosynthesis Protein SpsA, Chain A"/>
    <property type="match status" value="1"/>
</dbReference>
<dbReference type="InterPro" id="IPR018294">
    <property type="entry name" value="ISPD_synthase_CS"/>
</dbReference>
<sequence>MSRRVIGLVAAAGKGTRLGGQIPKAFVTLRGRSLVERSVTAMINSAVVDEVIVLVSPDMDGYARELLGKRGLLDAEIPVRLVHGGGERADSVWAGLRSITDEDAVVLIHDSARALTPPGLIARVARAVLAGAPAVIPVVPVADTIKRVDGDAVVDTPERASLRAVQTPQGFDLAGLRAANEAYFAAADPGFVATDDASLMEWFGASVTCVQGDPMAFKVTTPIDMTLARTIVDEAEPTVFEVPST</sequence>
<evidence type="ECO:0000313" key="9">
    <source>
        <dbReference type="Proteomes" id="UP001180840"/>
    </source>
</evidence>
<dbReference type="Proteomes" id="UP001180840">
    <property type="component" value="Unassembled WGS sequence"/>
</dbReference>
<dbReference type="NCBIfam" id="TIGR00453">
    <property type="entry name" value="ispD"/>
    <property type="match status" value="1"/>
</dbReference>
<comment type="caution">
    <text evidence="8">The sequence shown here is derived from an EMBL/GenBank/DDBJ whole genome shotgun (WGS) entry which is preliminary data.</text>
</comment>
<accession>A0ABU1ZZB5</accession>
<feature type="site" description="Transition state stabilizer" evidence="7">
    <location>
        <position position="24"/>
    </location>
</feature>
<comment type="catalytic activity">
    <reaction evidence="1 7">
        <text>2-C-methyl-D-erythritol 4-phosphate + CTP + H(+) = 4-CDP-2-C-methyl-D-erythritol + diphosphate</text>
        <dbReference type="Rhea" id="RHEA:13429"/>
        <dbReference type="ChEBI" id="CHEBI:15378"/>
        <dbReference type="ChEBI" id="CHEBI:33019"/>
        <dbReference type="ChEBI" id="CHEBI:37563"/>
        <dbReference type="ChEBI" id="CHEBI:57823"/>
        <dbReference type="ChEBI" id="CHEBI:58262"/>
        <dbReference type="EC" id="2.7.7.60"/>
    </reaction>
</comment>
<feature type="site" description="Transition state stabilizer" evidence="7">
    <location>
        <position position="17"/>
    </location>
</feature>
<name>A0ABU1ZZB5_9CORY</name>
<feature type="site" description="Positions MEP for the nucleophilic attack" evidence="7">
    <location>
        <position position="218"/>
    </location>
</feature>
<dbReference type="InterPro" id="IPR050088">
    <property type="entry name" value="IspD/TarI_cytidylyltransf_bact"/>
</dbReference>
<dbReference type="HAMAP" id="MF_00108">
    <property type="entry name" value="IspD"/>
    <property type="match status" value="1"/>
</dbReference>
<keyword evidence="6 7" id="KW-0414">Isoprene biosynthesis</keyword>
<dbReference type="CDD" id="cd02516">
    <property type="entry name" value="CDP-ME_synthetase"/>
    <property type="match status" value="1"/>
</dbReference>
<evidence type="ECO:0000313" key="8">
    <source>
        <dbReference type="EMBL" id="MDR7330269.1"/>
    </source>
</evidence>
<comment type="pathway">
    <text evidence="2 7">Isoprenoid biosynthesis; isopentenyl diphosphate biosynthesis via DXP pathway; isopentenyl diphosphate from 1-deoxy-D-xylulose 5-phosphate: step 2/6.</text>
</comment>
<dbReference type="InterPro" id="IPR001228">
    <property type="entry name" value="IspD"/>
</dbReference>
<dbReference type="InterPro" id="IPR034683">
    <property type="entry name" value="IspD/TarI"/>
</dbReference>
<evidence type="ECO:0000256" key="7">
    <source>
        <dbReference type="HAMAP-Rule" id="MF_00108"/>
    </source>
</evidence>
<dbReference type="Pfam" id="PF01128">
    <property type="entry name" value="IspD"/>
    <property type="match status" value="1"/>
</dbReference>
<evidence type="ECO:0000256" key="6">
    <source>
        <dbReference type="ARBA" id="ARBA00023229"/>
    </source>
</evidence>
<dbReference type="PANTHER" id="PTHR32125">
    <property type="entry name" value="2-C-METHYL-D-ERYTHRITOL 4-PHOSPHATE CYTIDYLYLTRANSFERASE, CHLOROPLASTIC"/>
    <property type="match status" value="1"/>
</dbReference>
<dbReference type="PROSITE" id="PS01295">
    <property type="entry name" value="ISPD"/>
    <property type="match status" value="1"/>
</dbReference>
<keyword evidence="4 7" id="KW-0808">Transferase</keyword>
<comment type="similarity">
    <text evidence="3 7">Belongs to the IspD/TarI cytidylyltransferase family. IspD subfamily.</text>
</comment>
<keyword evidence="5 7" id="KW-0548">Nucleotidyltransferase</keyword>
<reference evidence="8" key="1">
    <citation type="submission" date="2023-07" db="EMBL/GenBank/DDBJ databases">
        <title>Sequencing the genomes of 1000 actinobacteria strains.</title>
        <authorList>
            <person name="Klenk H.-P."/>
        </authorList>
    </citation>
    <scope>NUCLEOTIDE SEQUENCE</scope>
    <source>
        <strain evidence="8">DSM 107476</strain>
    </source>
</reference>